<sequence>MRKLMLLLFGVVLGFIAAHFINRTPEGRQFFDRVNRGVDEFGRAFASGYEAEVDDDSLADEVEEALRALPTKP</sequence>
<protein>
    <recommendedName>
        <fullName evidence="3">YtxH-like protein</fullName>
    </recommendedName>
</protein>
<dbReference type="Proteomes" id="UP000291832">
    <property type="component" value="Unassembled WGS sequence"/>
</dbReference>
<gene>
    <name evidence="1" type="ORF">EV139_2260</name>
</gene>
<comment type="caution">
    <text evidence="1">The sequence shown here is derived from an EMBL/GenBank/DDBJ whole genome shotgun (WGS) entry which is preliminary data.</text>
</comment>
<evidence type="ECO:0000313" key="2">
    <source>
        <dbReference type="Proteomes" id="UP000291832"/>
    </source>
</evidence>
<accession>A0A4Q7TV77</accession>
<keyword evidence="2" id="KW-1185">Reference proteome</keyword>
<dbReference type="OrthoDB" id="5121327at2"/>
<dbReference type="AlphaFoldDB" id="A0A4Q7TV77"/>
<name>A0A4Q7TV77_9MICO</name>
<dbReference type="EMBL" id="SHKI01000005">
    <property type="protein sequence ID" value="RZT64836.1"/>
    <property type="molecule type" value="Genomic_DNA"/>
</dbReference>
<evidence type="ECO:0008006" key="3">
    <source>
        <dbReference type="Google" id="ProtNLM"/>
    </source>
</evidence>
<reference evidence="1 2" key="1">
    <citation type="journal article" date="2015" name="Stand. Genomic Sci.">
        <title>Genomic Encyclopedia of Bacterial and Archaeal Type Strains, Phase III: the genomes of soil and plant-associated and newly described type strains.</title>
        <authorList>
            <person name="Whitman W.B."/>
            <person name="Woyke T."/>
            <person name="Klenk H.P."/>
            <person name="Zhou Y."/>
            <person name="Lilburn T.G."/>
            <person name="Beck B.J."/>
            <person name="De Vos P."/>
            <person name="Vandamme P."/>
            <person name="Eisen J.A."/>
            <person name="Garrity G."/>
            <person name="Hugenholtz P."/>
            <person name="Kyrpides N.C."/>
        </authorList>
    </citation>
    <scope>NUCLEOTIDE SEQUENCE [LARGE SCALE GENOMIC DNA]</scope>
    <source>
        <strain evidence="1 2">RF6</strain>
    </source>
</reference>
<dbReference type="RefSeq" id="WP_130454410.1">
    <property type="nucleotide sequence ID" value="NZ_QYAG01000001.1"/>
</dbReference>
<organism evidence="1 2">
    <name type="scientific">Leucobacter luti</name>
    <dbReference type="NCBI Taxonomy" id="340320"/>
    <lineage>
        <taxon>Bacteria</taxon>
        <taxon>Bacillati</taxon>
        <taxon>Actinomycetota</taxon>
        <taxon>Actinomycetes</taxon>
        <taxon>Micrococcales</taxon>
        <taxon>Microbacteriaceae</taxon>
        <taxon>Leucobacter</taxon>
    </lineage>
</organism>
<proteinExistence type="predicted"/>
<evidence type="ECO:0000313" key="1">
    <source>
        <dbReference type="EMBL" id="RZT64836.1"/>
    </source>
</evidence>